<gene>
    <name evidence="1" type="ORF">VP395_15555</name>
</gene>
<accession>A0ABV0ADJ7</accession>
<evidence type="ECO:0000313" key="1">
    <source>
        <dbReference type="EMBL" id="MEN3325152.1"/>
    </source>
</evidence>
<dbReference type="RefSeq" id="WP_346242953.1">
    <property type="nucleotide sequence ID" value="NZ_JAZHYP010000013.1"/>
</dbReference>
<keyword evidence="2" id="KW-1185">Reference proteome</keyword>
<sequence length="71" mass="8191">MTGSTKNGWVSYWQPHADSELETAIVASKDYFINFETYDTELVDQSNIVSPNYLNAFYQRINNPLQVTLIK</sequence>
<evidence type="ECO:0000313" key="2">
    <source>
        <dbReference type="Proteomes" id="UP001416393"/>
    </source>
</evidence>
<organism evidence="1 2">
    <name type="scientific">Mariniflexile soesokkakense</name>
    <dbReference type="NCBI Taxonomy" id="1343160"/>
    <lineage>
        <taxon>Bacteria</taxon>
        <taxon>Pseudomonadati</taxon>
        <taxon>Bacteroidota</taxon>
        <taxon>Flavobacteriia</taxon>
        <taxon>Flavobacteriales</taxon>
        <taxon>Flavobacteriaceae</taxon>
        <taxon>Mariniflexile</taxon>
    </lineage>
</organism>
<proteinExistence type="predicted"/>
<protein>
    <submittedName>
        <fullName evidence="1">Uncharacterized protein</fullName>
    </submittedName>
</protein>
<name>A0ABV0ADJ7_9FLAO</name>
<dbReference type="EMBL" id="JAZHYP010000013">
    <property type="protein sequence ID" value="MEN3325152.1"/>
    <property type="molecule type" value="Genomic_DNA"/>
</dbReference>
<comment type="caution">
    <text evidence="1">The sequence shown here is derived from an EMBL/GenBank/DDBJ whole genome shotgun (WGS) entry which is preliminary data.</text>
</comment>
<reference evidence="1 2" key="1">
    <citation type="submission" date="2024-01" db="EMBL/GenBank/DDBJ databases">
        <title>Mariniflexile litorale sp. nov., isolated from the shallow sediments of the Sea of Japan.</title>
        <authorList>
            <person name="Romanenko L."/>
            <person name="Bystritskaya E."/>
            <person name="Isaeva M."/>
        </authorList>
    </citation>
    <scope>NUCLEOTIDE SEQUENCE [LARGE SCALE GENOMIC DNA]</scope>
    <source>
        <strain evidence="1 2">KCTC 32427</strain>
    </source>
</reference>
<dbReference type="Proteomes" id="UP001416393">
    <property type="component" value="Unassembled WGS sequence"/>
</dbReference>